<dbReference type="InterPro" id="IPR033113">
    <property type="entry name" value="PLA2_histidine"/>
</dbReference>
<keyword evidence="8" id="KW-0732">Signal</keyword>
<dbReference type="PANTHER" id="PTHR11716">
    <property type="entry name" value="PHOSPHOLIPASE A2 FAMILY MEMBER"/>
    <property type="match status" value="1"/>
</dbReference>
<evidence type="ECO:0000256" key="8">
    <source>
        <dbReference type="RuleBase" id="RU361236"/>
    </source>
</evidence>
<dbReference type="InterPro" id="IPR033112">
    <property type="entry name" value="PLA2_Asp_AS"/>
</dbReference>
<keyword evidence="8" id="KW-0378">Hydrolase</keyword>
<dbReference type="OrthoDB" id="5841574at2759"/>
<dbReference type="InterPro" id="IPR016090">
    <property type="entry name" value="PLA2-like_dom"/>
</dbReference>
<dbReference type="Ensembl" id="ENSLLET00000041104.1">
    <property type="protein sequence ID" value="ENSLLEP00000039516.1"/>
    <property type="gene ID" value="ENSLLEG00000025090.1"/>
</dbReference>
<keyword evidence="2 8" id="KW-0964">Secreted</keyword>
<evidence type="ECO:0000313" key="10">
    <source>
        <dbReference type="Ensembl" id="ENSLLEP00000039516.1"/>
    </source>
</evidence>
<dbReference type="GO" id="GO:0005576">
    <property type="term" value="C:extracellular region"/>
    <property type="evidence" value="ECO:0007669"/>
    <property type="project" value="UniProtKB-SubCell"/>
</dbReference>
<sequence>MRSLAFVLLGVAILLQSYVTCNEVKILERRKRGLLDLVVTLWCYRNKLKVPLLGINLYGCYCGTGGSGLPVDEVDRCCFLHDCCYYHSRVVLKCHAKVKWEFYNFTCAQDQTKCTSQTVCGRTACECDRQLAECLTHNHQESNKYKGKPKNNNPKDPLPTPGALCVYTVLLNPFTTMVFWCYDISI</sequence>
<feature type="disulfide bond" evidence="6">
    <location>
        <begin position="77"/>
        <end position="134"/>
    </location>
</feature>
<name>A0A8C5WHW2_9ANUR</name>
<dbReference type="PRINTS" id="PR00389">
    <property type="entry name" value="PHPHLIPASEA2"/>
</dbReference>
<reference evidence="10" key="2">
    <citation type="submission" date="2025-09" db="UniProtKB">
        <authorList>
            <consortium name="Ensembl"/>
        </authorList>
    </citation>
    <scope>IDENTIFICATION</scope>
</reference>
<dbReference type="GO" id="GO:0047498">
    <property type="term" value="F:calcium-dependent phospholipase A2 activity"/>
    <property type="evidence" value="ECO:0007669"/>
    <property type="project" value="TreeGrafter"/>
</dbReference>
<evidence type="ECO:0000256" key="4">
    <source>
        <dbReference type="PIRSR" id="PIRSR601211-1"/>
    </source>
</evidence>
<protein>
    <recommendedName>
        <fullName evidence="8">Phospholipase A2</fullName>
        <ecNumber evidence="8">3.1.1.4</ecNumber>
    </recommendedName>
</protein>
<keyword evidence="3 6" id="KW-1015">Disulfide bond</keyword>
<feature type="disulfide bond" evidence="6">
    <location>
        <begin position="84"/>
        <end position="127"/>
    </location>
</feature>
<feature type="disulfide bond" evidence="6">
    <location>
        <begin position="94"/>
        <end position="120"/>
    </location>
</feature>
<dbReference type="GO" id="GO:0006644">
    <property type="term" value="P:phospholipid metabolic process"/>
    <property type="evidence" value="ECO:0007669"/>
    <property type="project" value="InterPro"/>
</dbReference>
<dbReference type="PROSITE" id="PS00119">
    <property type="entry name" value="PA2_ASP"/>
    <property type="match status" value="1"/>
</dbReference>
<comment type="catalytic activity">
    <reaction evidence="8">
        <text>a 1,2-diacyl-sn-glycero-3-phosphocholine + H2O = a 1-acyl-sn-glycero-3-phosphocholine + a fatty acid + H(+)</text>
        <dbReference type="Rhea" id="RHEA:15801"/>
        <dbReference type="ChEBI" id="CHEBI:15377"/>
        <dbReference type="ChEBI" id="CHEBI:15378"/>
        <dbReference type="ChEBI" id="CHEBI:28868"/>
        <dbReference type="ChEBI" id="CHEBI:57643"/>
        <dbReference type="ChEBI" id="CHEBI:58168"/>
        <dbReference type="EC" id="3.1.1.4"/>
    </reaction>
</comment>
<evidence type="ECO:0000256" key="1">
    <source>
        <dbReference type="ARBA" id="ARBA00004613"/>
    </source>
</evidence>
<dbReference type="PANTHER" id="PTHR11716:SF4">
    <property type="entry name" value="GROUP 10 SECRETORY PHOSPHOLIPASE A2"/>
    <property type="match status" value="1"/>
</dbReference>
<keyword evidence="5 8" id="KW-0106">Calcium</keyword>
<keyword evidence="8" id="KW-0443">Lipid metabolism</keyword>
<dbReference type="AlphaFoldDB" id="A0A8C5WHW2"/>
<comment type="cofactor">
    <cofactor evidence="5">
        <name>Ca(2+)</name>
        <dbReference type="ChEBI" id="CHEBI:29108"/>
    </cofactor>
    <text evidence="5">Binds 1 Ca(2+) ion per subunit.</text>
</comment>
<evidence type="ECO:0000256" key="7">
    <source>
        <dbReference type="RuleBase" id="RU003654"/>
    </source>
</evidence>
<organism evidence="10 11">
    <name type="scientific">Leptobrachium leishanense</name>
    <name type="common">Leishan spiny toad</name>
    <dbReference type="NCBI Taxonomy" id="445787"/>
    <lineage>
        <taxon>Eukaryota</taxon>
        <taxon>Metazoa</taxon>
        <taxon>Chordata</taxon>
        <taxon>Craniata</taxon>
        <taxon>Vertebrata</taxon>
        <taxon>Euteleostomi</taxon>
        <taxon>Amphibia</taxon>
        <taxon>Batrachia</taxon>
        <taxon>Anura</taxon>
        <taxon>Pelobatoidea</taxon>
        <taxon>Megophryidae</taxon>
        <taxon>Leptobrachium</taxon>
    </lineage>
</organism>
<feature type="signal peptide" evidence="8">
    <location>
        <begin position="1"/>
        <end position="21"/>
    </location>
</feature>
<evidence type="ECO:0000256" key="5">
    <source>
        <dbReference type="PIRSR" id="PIRSR601211-2"/>
    </source>
</evidence>
<feature type="disulfide bond" evidence="6">
    <location>
        <begin position="62"/>
        <end position="78"/>
    </location>
</feature>
<dbReference type="InterPro" id="IPR036444">
    <property type="entry name" value="PLipase_A2_dom_sf"/>
</dbReference>
<reference evidence="10" key="1">
    <citation type="submission" date="2025-08" db="UniProtKB">
        <authorList>
            <consortium name="Ensembl"/>
        </authorList>
    </citation>
    <scope>IDENTIFICATION</scope>
</reference>
<dbReference type="Pfam" id="PF00068">
    <property type="entry name" value="Phospholip_A2_1"/>
    <property type="match status" value="1"/>
</dbReference>
<feature type="active site" evidence="4">
    <location>
        <position position="81"/>
    </location>
</feature>
<feature type="binding site" evidence="5">
    <location>
        <position position="61"/>
    </location>
    <ligand>
        <name>Ca(2+)</name>
        <dbReference type="ChEBI" id="CHEBI:29108"/>
    </ligand>
</feature>
<evidence type="ECO:0000313" key="11">
    <source>
        <dbReference type="Proteomes" id="UP000694569"/>
    </source>
</evidence>
<dbReference type="GO" id="GO:0050482">
    <property type="term" value="P:arachidonate secretion"/>
    <property type="evidence" value="ECO:0007669"/>
    <property type="project" value="InterPro"/>
</dbReference>
<dbReference type="Proteomes" id="UP000694569">
    <property type="component" value="Unplaced"/>
</dbReference>
<feature type="disulfide bond" evidence="6">
    <location>
        <begin position="114"/>
        <end position="125"/>
    </location>
</feature>
<dbReference type="SMART" id="SM00085">
    <property type="entry name" value="PA2c"/>
    <property type="match status" value="1"/>
</dbReference>
<comment type="similarity">
    <text evidence="7">Belongs to the phospholipase A2 family.</text>
</comment>
<dbReference type="InterPro" id="IPR001211">
    <property type="entry name" value="PLA2"/>
</dbReference>
<keyword evidence="11" id="KW-1185">Reference proteome</keyword>
<dbReference type="GO" id="GO:0005543">
    <property type="term" value="F:phospholipid binding"/>
    <property type="evidence" value="ECO:0007669"/>
    <property type="project" value="TreeGrafter"/>
</dbReference>
<evidence type="ECO:0000256" key="6">
    <source>
        <dbReference type="PIRSR" id="PIRSR601211-3"/>
    </source>
</evidence>
<proteinExistence type="inferred from homology"/>
<evidence type="ECO:0000259" key="9">
    <source>
        <dbReference type="SMART" id="SM00085"/>
    </source>
</evidence>
<dbReference type="GO" id="GO:0005509">
    <property type="term" value="F:calcium ion binding"/>
    <property type="evidence" value="ECO:0007669"/>
    <property type="project" value="InterPro"/>
</dbReference>
<feature type="domain" description="Phospholipase A2-like central" evidence="9">
    <location>
        <begin position="40"/>
        <end position="154"/>
    </location>
</feature>
<dbReference type="PROSITE" id="PS00118">
    <property type="entry name" value="PA2_HIS"/>
    <property type="match status" value="1"/>
</dbReference>
<feature type="binding site" evidence="5">
    <location>
        <position position="82"/>
    </location>
    <ligand>
        <name>Ca(2+)</name>
        <dbReference type="ChEBI" id="CHEBI:29108"/>
    </ligand>
</feature>
<keyword evidence="5" id="KW-0479">Metal-binding</keyword>
<accession>A0A8C5WHW2</accession>
<comment type="subcellular location">
    <subcellularLocation>
        <location evidence="1 8">Secreted</location>
    </subcellularLocation>
</comment>
<dbReference type="GO" id="GO:0016042">
    <property type="term" value="P:lipid catabolic process"/>
    <property type="evidence" value="ECO:0007669"/>
    <property type="project" value="InterPro"/>
</dbReference>
<dbReference type="Gene3D" id="1.20.90.10">
    <property type="entry name" value="Phospholipase A2 domain"/>
    <property type="match status" value="1"/>
</dbReference>
<dbReference type="SUPFAM" id="SSF48619">
    <property type="entry name" value="Phospholipase A2, PLA2"/>
    <property type="match status" value="1"/>
</dbReference>
<feature type="active site" evidence="4">
    <location>
        <position position="128"/>
    </location>
</feature>
<feature type="chain" id="PRO_5034325064" description="Phospholipase A2" evidence="8">
    <location>
        <begin position="22"/>
        <end position="186"/>
    </location>
</feature>
<feature type="binding site" evidence="5">
    <location>
        <position position="65"/>
    </location>
    <ligand>
        <name>Ca(2+)</name>
        <dbReference type="ChEBI" id="CHEBI:29108"/>
    </ligand>
</feature>
<dbReference type="EC" id="3.1.1.4" evidence="8"/>
<dbReference type="CDD" id="cd00125">
    <property type="entry name" value="PLA2c"/>
    <property type="match status" value="1"/>
</dbReference>
<dbReference type="GeneTree" id="ENSGT00940000154885"/>
<evidence type="ECO:0000256" key="2">
    <source>
        <dbReference type="ARBA" id="ARBA00022525"/>
    </source>
</evidence>
<evidence type="ECO:0000256" key="3">
    <source>
        <dbReference type="ARBA" id="ARBA00023157"/>
    </source>
</evidence>
<feature type="binding site" evidence="5">
    <location>
        <position position="63"/>
    </location>
    <ligand>
        <name>Ca(2+)</name>
        <dbReference type="ChEBI" id="CHEBI:29108"/>
    </ligand>
</feature>